<dbReference type="Gene3D" id="3.60.15.10">
    <property type="entry name" value="Ribonuclease Z/Hydroxyacylglutathione hydrolase-like"/>
    <property type="match status" value="1"/>
</dbReference>
<organism evidence="5 6">
    <name type="scientific">Symbiodinium microadriaticum</name>
    <name type="common">Dinoflagellate</name>
    <name type="synonym">Zooxanthella microadriatica</name>
    <dbReference type="NCBI Taxonomy" id="2951"/>
    <lineage>
        <taxon>Eukaryota</taxon>
        <taxon>Sar</taxon>
        <taxon>Alveolata</taxon>
        <taxon>Dinophyceae</taxon>
        <taxon>Suessiales</taxon>
        <taxon>Symbiodiniaceae</taxon>
        <taxon>Symbiodinium</taxon>
    </lineage>
</organism>
<dbReference type="GO" id="GO:0008270">
    <property type="term" value="F:zinc ion binding"/>
    <property type="evidence" value="ECO:0007669"/>
    <property type="project" value="UniProtKB-KW"/>
</dbReference>
<dbReference type="SUPFAM" id="SSF57850">
    <property type="entry name" value="RING/U-box"/>
    <property type="match status" value="1"/>
</dbReference>
<dbReference type="PANTHER" id="PTHR46018:SF2">
    <property type="entry name" value="ZINC PHOSPHODIESTERASE ELAC PROTEIN 1"/>
    <property type="match status" value="1"/>
</dbReference>
<dbReference type="GO" id="GO:0042781">
    <property type="term" value="F:3'-tRNA processing endoribonuclease activity"/>
    <property type="evidence" value="ECO:0007669"/>
    <property type="project" value="TreeGrafter"/>
</dbReference>
<dbReference type="OMA" id="YLPCNAQ"/>
<comment type="similarity">
    <text evidence="1">Belongs to the Deltex family.</text>
</comment>
<comment type="caution">
    <text evidence="5">The sequence shown here is derived from an EMBL/GenBank/DDBJ whole genome shotgun (WGS) entry which is preliminary data.</text>
</comment>
<dbReference type="PANTHER" id="PTHR46018">
    <property type="entry name" value="ZINC PHOSPHODIESTERASE ELAC PROTEIN 1"/>
    <property type="match status" value="1"/>
</dbReference>
<dbReference type="SMART" id="SM00184">
    <property type="entry name" value="RING"/>
    <property type="match status" value="1"/>
</dbReference>
<keyword evidence="2" id="KW-0479">Metal-binding</keyword>
<evidence type="ECO:0000256" key="2">
    <source>
        <dbReference type="PROSITE-ProRule" id="PRU00175"/>
    </source>
</evidence>
<dbReference type="Pfam" id="PF18102">
    <property type="entry name" value="DTC"/>
    <property type="match status" value="1"/>
</dbReference>
<sequence length="801" mass="88161">MNITFQFWNDSSFESYNPQAQQTLYQSLLQNPRPDEVDLPQSPYVISNFNKVEHGGASQRNKKSGFNRWVRIRPPYLLPGAQPSAAAFALPRDLRFCFEEGRDGSQLVPFSEELQSELKRFLASSPRPSEVYFVAKHSPYLLSGMDQIQDLQSDSLAQVNLKTGFVRRVRITTGPIPRVPQRPYGGAASSHVPPAFSGTASGGRSFQKRSFHPPTPARANSNCSFSVSSAAFFCTVDGRRERLNEAASRLLLRQWIAAERPSEVDLKEDGVVENFEVLEQGRATLRKRGRKTRLEVKLPEPSSGTLRLPEDLDEAEALDMMLTGKALTDQEIVQLVGDERQCPICMDAMEPEPLQPEVLDEDGDVDMHAETNASFSWARDAPPVQGAFRLRCGHTYHMTCLRTWFQQKTRCPSCQQEFGKVVGKQPRLGTFSWHCENFTLPGHPDAVKTIVIQFMFPEGIDDEGKSYAGRKPKGYLPCNAQGIILLELFKVAFRRRVMFGMGESMTFSSYRPTFNIHIKTSSSGGETKHGYPDETYFQRSLGELKANGVILLTHLHGDHCYGLFGLLQTAALEGRKDPLLIVGPQGLRTMVETVLLSSGGWYSEESFQINYLEIPNTGTPGGESLVGPFGSGPRGLGFHPDRCRHAAAVQLGVLAGLRIQAVPLVHGLPDWGYVLTEPDRPGKLNAAKALELGIPAKSRMLGQLKQGQTVRLDDGSMVSPAQVLGPTIPGRTVAILQDTSDASAAIEPCRGAACVVHEATFEDGMETEAIGKGHSTSTMAARFAASCQAMLLPSWFAGDEQ</sequence>
<dbReference type="GO" id="GO:0005634">
    <property type="term" value="C:nucleus"/>
    <property type="evidence" value="ECO:0007669"/>
    <property type="project" value="TreeGrafter"/>
</dbReference>
<evidence type="ECO:0000256" key="1">
    <source>
        <dbReference type="ARBA" id="ARBA00009413"/>
    </source>
</evidence>
<dbReference type="SUPFAM" id="SSF56281">
    <property type="entry name" value="Metallo-hydrolase/oxidoreductase"/>
    <property type="match status" value="1"/>
</dbReference>
<gene>
    <name evidence="5" type="primary">rbn</name>
    <name evidence="5" type="ORF">AK812_SmicGene24411</name>
</gene>
<dbReference type="Pfam" id="PF13639">
    <property type="entry name" value="zf-RING_2"/>
    <property type="match status" value="1"/>
</dbReference>
<keyword evidence="6" id="KW-1185">Reference proteome</keyword>
<proteinExistence type="inferred from homology"/>
<dbReference type="EMBL" id="LSRX01000573">
    <property type="protein sequence ID" value="OLP93685.1"/>
    <property type="molecule type" value="Genomic_DNA"/>
</dbReference>
<feature type="domain" description="RING-type" evidence="4">
    <location>
        <begin position="342"/>
        <end position="415"/>
    </location>
</feature>
<reference evidence="5 6" key="1">
    <citation type="submission" date="2016-02" db="EMBL/GenBank/DDBJ databases">
        <title>Genome analysis of coral dinoflagellate symbionts highlights evolutionary adaptations to a symbiotic lifestyle.</title>
        <authorList>
            <person name="Aranda M."/>
            <person name="Li Y."/>
            <person name="Liew Y.J."/>
            <person name="Baumgarten S."/>
            <person name="Simakov O."/>
            <person name="Wilson M."/>
            <person name="Piel J."/>
            <person name="Ashoor H."/>
            <person name="Bougouffa S."/>
            <person name="Bajic V.B."/>
            <person name="Ryu T."/>
            <person name="Ravasi T."/>
            <person name="Bayer T."/>
            <person name="Micklem G."/>
            <person name="Kim H."/>
            <person name="Bhak J."/>
            <person name="Lajeunesse T.C."/>
            <person name="Voolstra C.R."/>
        </authorList>
    </citation>
    <scope>NUCLEOTIDE SEQUENCE [LARGE SCALE GENOMIC DNA]</scope>
    <source>
        <strain evidence="5 6">CCMP2467</strain>
    </source>
</reference>
<feature type="region of interest" description="Disordered" evidence="3">
    <location>
        <begin position="198"/>
        <end position="219"/>
    </location>
</feature>
<accession>A0A1Q9DEW3</accession>
<dbReference type="InterPro" id="IPR039396">
    <property type="entry name" value="Deltex_C"/>
</dbReference>
<dbReference type="OrthoDB" id="527344at2759"/>
<dbReference type="Proteomes" id="UP000186817">
    <property type="component" value="Unassembled WGS sequence"/>
</dbReference>
<evidence type="ECO:0000313" key="5">
    <source>
        <dbReference type="EMBL" id="OLP93685.1"/>
    </source>
</evidence>
<dbReference type="InterPro" id="IPR036866">
    <property type="entry name" value="RibonucZ/Hydroxyglut_hydro"/>
</dbReference>
<evidence type="ECO:0000259" key="4">
    <source>
        <dbReference type="PROSITE" id="PS50089"/>
    </source>
</evidence>
<keyword evidence="2" id="KW-0862">Zinc</keyword>
<protein>
    <submittedName>
        <fullName evidence="5">Ribonuclease BN</fullName>
    </submittedName>
</protein>
<dbReference type="InterPro" id="IPR001841">
    <property type="entry name" value="Znf_RING"/>
</dbReference>
<dbReference type="Gene3D" id="3.30.40.10">
    <property type="entry name" value="Zinc/RING finger domain, C3HC4 (zinc finger)"/>
    <property type="match status" value="1"/>
</dbReference>
<keyword evidence="2" id="KW-0863">Zinc-finger</keyword>
<dbReference type="PROSITE" id="PS50089">
    <property type="entry name" value="ZF_RING_2"/>
    <property type="match status" value="1"/>
</dbReference>
<dbReference type="InterPro" id="IPR013083">
    <property type="entry name" value="Znf_RING/FYVE/PHD"/>
</dbReference>
<dbReference type="AlphaFoldDB" id="A0A1Q9DEW3"/>
<evidence type="ECO:0000256" key="3">
    <source>
        <dbReference type="SAM" id="MobiDB-lite"/>
    </source>
</evidence>
<name>A0A1Q9DEW3_SYMMI</name>
<evidence type="ECO:0000313" key="6">
    <source>
        <dbReference type="Proteomes" id="UP000186817"/>
    </source>
</evidence>